<accession>A0A1B6DPN4</accession>
<dbReference type="Pfam" id="PF13843">
    <property type="entry name" value="DDE_Tnp_1_7"/>
    <property type="match status" value="1"/>
</dbReference>
<feature type="region of interest" description="Disordered" evidence="1">
    <location>
        <begin position="47"/>
        <end position="81"/>
    </location>
</feature>
<evidence type="ECO:0000256" key="1">
    <source>
        <dbReference type="SAM" id="MobiDB-lite"/>
    </source>
</evidence>
<dbReference type="PANTHER" id="PTHR46599:SF3">
    <property type="entry name" value="PIGGYBAC TRANSPOSABLE ELEMENT-DERIVED PROTEIN 4"/>
    <property type="match status" value="1"/>
</dbReference>
<proteinExistence type="predicted"/>
<evidence type="ECO:0000313" key="3">
    <source>
        <dbReference type="EMBL" id="JAS27583.1"/>
    </source>
</evidence>
<organism evidence="3">
    <name type="scientific">Clastoptera arizonana</name>
    <name type="common">Arizona spittle bug</name>
    <dbReference type="NCBI Taxonomy" id="38151"/>
    <lineage>
        <taxon>Eukaryota</taxon>
        <taxon>Metazoa</taxon>
        <taxon>Ecdysozoa</taxon>
        <taxon>Arthropoda</taxon>
        <taxon>Hexapoda</taxon>
        <taxon>Insecta</taxon>
        <taxon>Pterygota</taxon>
        <taxon>Neoptera</taxon>
        <taxon>Paraneoptera</taxon>
        <taxon>Hemiptera</taxon>
        <taxon>Auchenorrhyncha</taxon>
        <taxon>Cercopoidea</taxon>
        <taxon>Clastopteridae</taxon>
        <taxon>Clastoptera</taxon>
    </lineage>
</organism>
<evidence type="ECO:0000259" key="2">
    <source>
        <dbReference type="Pfam" id="PF13843"/>
    </source>
</evidence>
<gene>
    <name evidence="3" type="ORF">g.39333</name>
</gene>
<feature type="region of interest" description="Disordered" evidence="1">
    <location>
        <begin position="1"/>
        <end position="29"/>
    </location>
</feature>
<protein>
    <recommendedName>
        <fullName evidence="2">PiggyBac transposable element-derived protein domain-containing protein</fullName>
    </recommendedName>
</protein>
<dbReference type="EMBL" id="GEDC01009715">
    <property type="protein sequence ID" value="JAS27583.1"/>
    <property type="molecule type" value="Transcribed_RNA"/>
</dbReference>
<dbReference type="SUPFAM" id="SSF57889">
    <property type="entry name" value="Cysteine-rich domain"/>
    <property type="match status" value="1"/>
</dbReference>
<dbReference type="PANTHER" id="PTHR46599">
    <property type="entry name" value="PIGGYBAC TRANSPOSABLE ELEMENT-DERIVED PROTEIN 4"/>
    <property type="match status" value="1"/>
</dbReference>
<dbReference type="AlphaFoldDB" id="A0A1B6DPN4"/>
<sequence length="598" mass="69514">MDNLNSSEIKMELFNDSGESSDSDIGAEDIPSDYLLLDYSSGSGEEFVYDFDEPETSDREDISNYDSHTMNNTPPNNIPPHDPWIRVYPPEPEIDIGPNFKVSHPGPRNVPPRNSPPLAYALLFFTDDFWTTIVNETNAYAHKILANKRDSPSMKRFSRIKKWVDVSINEMKKFFTILINMGLNVESQKPRRSFWDTRRSQHNPFFSQTMNVNRFESILSNFYLTSKKLVCKDQPGYDPWIKVRYFLDHFNSVFKKFFHPWQNISIDESLIGMKNRCPFIMYMPNKKHKQYGIKKFECCDSLTNYVYHIELYSGKDYTTVAGVDIPFTERVILEVMEKSSLIDKGHHLFTDNFYTKVPLATKLFNRNTYLSGIINKRSTFLPETVMKAKLPPKESLYFRQGNVLIINFRQAITRKPVFLISTATHAEDIMVWSKKSKVVGVKPVVINKYNQFIGGVNVSDKQAYHNSCNRRTSKYWKKIFFNVIDIALFNAFVLYKLNTDKPISRRDFIISIVESLAPTEEVPSHGPGTIGDGSHKLEKLPNKHERKCEICKPLKKRARSSYWCPGCNCGIHRECFHKLEHFWKPSRRRAPNCRSEPD</sequence>
<feature type="domain" description="PiggyBac transposable element-derived protein" evidence="2">
    <location>
        <begin position="122"/>
        <end position="492"/>
    </location>
</feature>
<feature type="compositionally biased region" description="Acidic residues" evidence="1">
    <location>
        <begin position="19"/>
        <end position="29"/>
    </location>
</feature>
<dbReference type="InterPro" id="IPR046349">
    <property type="entry name" value="C1-like_sf"/>
</dbReference>
<dbReference type="InterPro" id="IPR029526">
    <property type="entry name" value="PGBD"/>
</dbReference>
<reference evidence="3" key="1">
    <citation type="submission" date="2015-12" db="EMBL/GenBank/DDBJ databases">
        <title>De novo transcriptome assembly of four potential Pierce s Disease insect vectors from Arizona vineyards.</title>
        <authorList>
            <person name="Tassone E.E."/>
        </authorList>
    </citation>
    <scope>NUCLEOTIDE SEQUENCE</scope>
</reference>
<name>A0A1B6DPN4_9HEMI</name>